<dbReference type="PRINTS" id="PR00723">
    <property type="entry name" value="SUBTILISIN"/>
</dbReference>
<feature type="active site" description="Charge relay system" evidence="6 7">
    <location>
        <position position="212"/>
    </location>
</feature>
<keyword evidence="2 7" id="KW-0645">Protease</keyword>
<feature type="active site" description="Charge relay system" evidence="6 7">
    <location>
        <position position="149"/>
    </location>
</feature>
<dbReference type="Gene3D" id="3.50.30.30">
    <property type="match status" value="1"/>
</dbReference>
<dbReference type="FunFam" id="3.40.50.200:FF:000006">
    <property type="entry name" value="Subtilisin-like protease SBT1.5"/>
    <property type="match status" value="1"/>
</dbReference>
<dbReference type="Pfam" id="PF00082">
    <property type="entry name" value="Peptidase_S8"/>
    <property type="match status" value="1"/>
</dbReference>
<evidence type="ECO:0000259" key="9">
    <source>
        <dbReference type="Pfam" id="PF00082"/>
    </source>
</evidence>
<dbReference type="PROSITE" id="PS51892">
    <property type="entry name" value="SUBTILASE"/>
    <property type="match status" value="1"/>
</dbReference>
<evidence type="ECO:0000259" key="10">
    <source>
        <dbReference type="Pfam" id="PF05922"/>
    </source>
</evidence>
<dbReference type="PROSITE" id="PS00138">
    <property type="entry name" value="SUBTILASE_SER"/>
    <property type="match status" value="1"/>
</dbReference>
<feature type="signal peptide" evidence="8">
    <location>
        <begin position="1"/>
        <end position="20"/>
    </location>
</feature>
<accession>A0AAV7EZP8</accession>
<dbReference type="Pfam" id="PF05922">
    <property type="entry name" value="Inhibitor_I9"/>
    <property type="match status" value="1"/>
</dbReference>
<dbReference type="PANTHER" id="PTHR10795">
    <property type="entry name" value="PROPROTEIN CONVERTASE SUBTILISIN/KEXIN"/>
    <property type="match status" value="1"/>
</dbReference>
<comment type="similarity">
    <text evidence="1 7">Belongs to the peptidase S8 family.</text>
</comment>
<evidence type="ECO:0008006" key="14">
    <source>
        <dbReference type="Google" id="ProtNLM"/>
    </source>
</evidence>
<dbReference type="Gene3D" id="3.30.70.80">
    <property type="entry name" value="Peptidase S8 propeptide/proteinase inhibitor I9"/>
    <property type="match status" value="1"/>
</dbReference>
<dbReference type="InterPro" id="IPR015500">
    <property type="entry name" value="Peptidase_S8_subtilisin-rel"/>
</dbReference>
<feature type="domain" description="Inhibitor I9" evidence="10">
    <location>
        <begin position="44"/>
        <end position="120"/>
    </location>
</feature>
<dbReference type="CDD" id="cd02120">
    <property type="entry name" value="PA_subtilisin_like"/>
    <property type="match status" value="1"/>
</dbReference>
<dbReference type="Gene3D" id="2.60.40.2310">
    <property type="match status" value="1"/>
</dbReference>
<evidence type="ECO:0000256" key="5">
    <source>
        <dbReference type="ARBA" id="ARBA00022825"/>
    </source>
</evidence>
<keyword evidence="13" id="KW-1185">Reference proteome</keyword>
<keyword evidence="3 8" id="KW-0732">Signal</keyword>
<dbReference type="InterPro" id="IPR036852">
    <property type="entry name" value="Peptidase_S8/S53_dom_sf"/>
</dbReference>
<reference evidence="12 13" key="1">
    <citation type="submission" date="2021-07" db="EMBL/GenBank/DDBJ databases">
        <title>The Aristolochia fimbriata genome: insights into angiosperm evolution, floral development and chemical biosynthesis.</title>
        <authorList>
            <person name="Jiao Y."/>
        </authorList>
    </citation>
    <scope>NUCLEOTIDE SEQUENCE [LARGE SCALE GENOMIC DNA]</scope>
    <source>
        <strain evidence="12">IBCAS-2021</strain>
        <tissue evidence="12">Leaf</tissue>
    </source>
</reference>
<evidence type="ECO:0000256" key="4">
    <source>
        <dbReference type="ARBA" id="ARBA00022801"/>
    </source>
</evidence>
<keyword evidence="5 7" id="KW-0720">Serine protease</keyword>
<keyword evidence="4 7" id="KW-0378">Hydrolase</keyword>
<dbReference type="InterPro" id="IPR023828">
    <property type="entry name" value="Peptidase_S8_Ser-AS"/>
</dbReference>
<dbReference type="Gene3D" id="3.40.50.200">
    <property type="entry name" value="Peptidase S8/S53 domain"/>
    <property type="match status" value="1"/>
</dbReference>
<dbReference type="GO" id="GO:0004252">
    <property type="term" value="F:serine-type endopeptidase activity"/>
    <property type="evidence" value="ECO:0007669"/>
    <property type="project" value="UniProtKB-UniRule"/>
</dbReference>
<dbReference type="CDD" id="cd04852">
    <property type="entry name" value="Peptidases_S8_3"/>
    <property type="match status" value="1"/>
</dbReference>
<feature type="domain" description="Subtilisin-like protease fibronectin type-III" evidence="11">
    <location>
        <begin position="646"/>
        <end position="742"/>
    </location>
</feature>
<evidence type="ECO:0000313" key="13">
    <source>
        <dbReference type="Proteomes" id="UP000825729"/>
    </source>
</evidence>
<dbReference type="InterPro" id="IPR000209">
    <property type="entry name" value="Peptidase_S8/S53_dom"/>
</dbReference>
<dbReference type="FunFam" id="3.30.70.80:FF:000002">
    <property type="entry name" value="Subtilisin-like protease SBT5.3"/>
    <property type="match status" value="1"/>
</dbReference>
<protein>
    <recommendedName>
        <fullName evidence="14">Cucumisin</fullName>
    </recommendedName>
</protein>
<name>A0AAV7EZP8_ARIFI</name>
<dbReference type="SUPFAM" id="SSF52743">
    <property type="entry name" value="Subtilisin-like"/>
    <property type="match status" value="1"/>
</dbReference>
<gene>
    <name evidence="12" type="ORF">H6P81_005965</name>
</gene>
<dbReference type="InterPro" id="IPR045051">
    <property type="entry name" value="SBT"/>
</dbReference>
<dbReference type="InterPro" id="IPR010259">
    <property type="entry name" value="S8pro/Inhibitor_I9"/>
</dbReference>
<dbReference type="Pfam" id="PF17766">
    <property type="entry name" value="fn3_6"/>
    <property type="match status" value="1"/>
</dbReference>
<evidence type="ECO:0000256" key="1">
    <source>
        <dbReference type="ARBA" id="ARBA00011073"/>
    </source>
</evidence>
<evidence type="ECO:0000256" key="2">
    <source>
        <dbReference type="ARBA" id="ARBA00022670"/>
    </source>
</evidence>
<evidence type="ECO:0000256" key="7">
    <source>
        <dbReference type="PROSITE-ProRule" id="PRU01240"/>
    </source>
</evidence>
<comment type="caution">
    <text evidence="12">The sequence shown here is derived from an EMBL/GenBank/DDBJ whole genome shotgun (WGS) entry which is preliminary data.</text>
</comment>
<dbReference type="InterPro" id="IPR037045">
    <property type="entry name" value="S8pro/Inhibitor_I9_sf"/>
</dbReference>
<evidence type="ECO:0000256" key="8">
    <source>
        <dbReference type="SAM" id="SignalP"/>
    </source>
</evidence>
<dbReference type="AlphaFoldDB" id="A0AAV7EZP8"/>
<evidence type="ECO:0000259" key="11">
    <source>
        <dbReference type="Pfam" id="PF17766"/>
    </source>
</evidence>
<feature type="domain" description="Peptidase S8/S53" evidence="9">
    <location>
        <begin position="141"/>
        <end position="589"/>
    </location>
</feature>
<organism evidence="12 13">
    <name type="scientific">Aristolochia fimbriata</name>
    <name type="common">White veined hardy Dutchman's pipe vine</name>
    <dbReference type="NCBI Taxonomy" id="158543"/>
    <lineage>
        <taxon>Eukaryota</taxon>
        <taxon>Viridiplantae</taxon>
        <taxon>Streptophyta</taxon>
        <taxon>Embryophyta</taxon>
        <taxon>Tracheophyta</taxon>
        <taxon>Spermatophyta</taxon>
        <taxon>Magnoliopsida</taxon>
        <taxon>Magnoliidae</taxon>
        <taxon>Piperales</taxon>
        <taxon>Aristolochiaceae</taxon>
        <taxon>Aristolochia</taxon>
    </lineage>
</organism>
<proteinExistence type="inferred from homology"/>
<dbReference type="EMBL" id="JAINDJ010000003">
    <property type="protein sequence ID" value="KAG9453061.1"/>
    <property type="molecule type" value="Genomic_DNA"/>
</dbReference>
<dbReference type="InterPro" id="IPR041469">
    <property type="entry name" value="Subtilisin-like_FN3"/>
</dbReference>
<evidence type="ECO:0000256" key="3">
    <source>
        <dbReference type="ARBA" id="ARBA00022729"/>
    </source>
</evidence>
<feature type="active site" description="Charge relay system" evidence="6 7">
    <location>
        <position position="540"/>
    </location>
</feature>
<evidence type="ECO:0000256" key="6">
    <source>
        <dbReference type="PIRSR" id="PIRSR615500-1"/>
    </source>
</evidence>
<dbReference type="Proteomes" id="UP000825729">
    <property type="component" value="Unassembled WGS sequence"/>
</dbReference>
<dbReference type="InterPro" id="IPR034197">
    <property type="entry name" value="Peptidases_S8_3"/>
</dbReference>
<feature type="chain" id="PRO_5043753610" description="Cucumisin" evidence="8">
    <location>
        <begin position="21"/>
        <end position="747"/>
    </location>
</feature>
<evidence type="ECO:0000313" key="12">
    <source>
        <dbReference type="EMBL" id="KAG9453061.1"/>
    </source>
</evidence>
<dbReference type="GO" id="GO:0006508">
    <property type="term" value="P:proteolysis"/>
    <property type="evidence" value="ECO:0007669"/>
    <property type="project" value="UniProtKB-KW"/>
</dbReference>
<sequence>MAVRASPWVWALPLLALVVALSSYISEGSSSASDKKIGTRIFQVYVVYMGELPKGDISAESLHNGMLEQVLGSGASDSLVYSYKRSLNGFAARLSEEEAKKISEMEGVISVFPSKMYKLHTTRSWDFMGFTKTVRRSVTESNIIVGMIDTGIWPESESFSDKGYGSPPSKWKGICQSPANLTCNNKIIGARYYHSGELEAGEMNSPRDTEGHGSHTSSTVAGLQVESVSLEGLGEGSGRGGVPSARLAVYKVCWTFGCSSEDILAAFDDAIADGVDIISISVGGGPAEYFEDTIAIGAFHAMKKGILTSMSAGNSGPEPESVSNGAPWALTVAASTIDRHFVTNVSLGNGKSYQGASINTFSLTSNASQYSLIYGGNAPNKSAGYDGSQSRYCDSGSLDERLVKGKIVFCDQLTSGEGQLAADAVGTIMQDYYPTDFAFSYPLPAAFFGEDVGNEIYEYLNTTRKPTAYISKTTQATDTTAPVVVSFSSRGPNSITRDILKPDISAPGVNILAAWSPLAPISIYEGDTRSEMYNIISGTSMACPHATGAAAYVKSFHPTWSPAAIKSALMTTAYPMKQSSNTDHEFAYGSGHINPVGAVNPGLVYDAGEMDYIAMLCSEGYDRKKLRLVTGDRSVCPKRKGSTVLDLNYPSFALSVSAGKPYSATFKRTVTNVGTPKSTYTATARAPSGAVVAVEPDTLSFHSLGEKQSFVVKVFGKTQESVLSASLVWTDGVHRVTSPVVVYAASS</sequence>